<reference evidence="1 2" key="1">
    <citation type="submission" date="2015-02" db="EMBL/GenBank/DDBJ databases">
        <title>Genome Sequencing of Rickettsiales.</title>
        <authorList>
            <person name="Daugherty S.C."/>
            <person name="Su Q."/>
            <person name="Abolude K."/>
            <person name="Beier-Sexton M."/>
            <person name="Carlyon J.A."/>
            <person name="Carter R."/>
            <person name="Day N.P."/>
            <person name="Dumler S.J."/>
            <person name="Dyachenko V."/>
            <person name="Godinez A."/>
            <person name="Kurtti T.J."/>
            <person name="Lichay M."/>
            <person name="Mullins K.E."/>
            <person name="Ott S."/>
            <person name="Pappas-Brown V."/>
            <person name="Paris D.H."/>
            <person name="Patel P."/>
            <person name="Richards A.L."/>
            <person name="Sadzewicz L."/>
            <person name="Sears K."/>
            <person name="Seidman D."/>
            <person name="Sengamalay N."/>
            <person name="Stenos J."/>
            <person name="Tallon L.J."/>
            <person name="Vincent G."/>
            <person name="Fraser C.M."/>
            <person name="Munderloh U."/>
            <person name="Dunning-Hotopp J.C."/>
        </authorList>
    </citation>
    <scope>NUCLEOTIDE SEQUENCE [LARGE SCALE GENOMIC DNA]</scope>
    <source>
        <strain evidence="1 2">Tate's Hell</strain>
    </source>
</reference>
<dbReference type="Proteomes" id="UP000035491">
    <property type="component" value="Unassembled WGS sequence"/>
</dbReference>
<accession>A0ABR5DP74</accession>
<organism evidence="1 2">
    <name type="scientific">Rickettsia parkeri str. Tate's Hell</name>
    <dbReference type="NCBI Taxonomy" id="1359189"/>
    <lineage>
        <taxon>Bacteria</taxon>
        <taxon>Pseudomonadati</taxon>
        <taxon>Pseudomonadota</taxon>
        <taxon>Alphaproteobacteria</taxon>
        <taxon>Rickettsiales</taxon>
        <taxon>Rickettsiaceae</taxon>
        <taxon>Rickettsieae</taxon>
        <taxon>Rickettsia</taxon>
        <taxon>spotted fever group</taxon>
    </lineage>
</organism>
<gene>
    <name evidence="1" type="ORF">RPATATE_0822</name>
</gene>
<sequence>MTIQRFLDLELPKGQSCFLWGARKTGKSTYLKQRFPDIYRFITS</sequence>
<comment type="caution">
    <text evidence="1">The sequence shown here is derived from an EMBL/GenBank/DDBJ whole genome shotgun (WGS) entry which is preliminary data.</text>
</comment>
<name>A0ABR5DP74_RICPA</name>
<evidence type="ECO:0000313" key="1">
    <source>
        <dbReference type="EMBL" id="KJW00529.1"/>
    </source>
</evidence>
<evidence type="ECO:0000313" key="2">
    <source>
        <dbReference type="Proteomes" id="UP000035491"/>
    </source>
</evidence>
<evidence type="ECO:0008006" key="3">
    <source>
        <dbReference type="Google" id="ProtNLM"/>
    </source>
</evidence>
<dbReference type="EMBL" id="LAOO01000001">
    <property type="protein sequence ID" value="KJW00529.1"/>
    <property type="molecule type" value="Genomic_DNA"/>
</dbReference>
<keyword evidence="2" id="KW-1185">Reference proteome</keyword>
<proteinExistence type="predicted"/>
<protein>
    <recommendedName>
        <fullName evidence="3">Archaeal ATPase family protein</fullName>
    </recommendedName>
</protein>